<dbReference type="STRING" id="1664694.A0A0N1P3Q6"/>
<accession>A0A0N1P3Q6</accession>
<dbReference type="Proteomes" id="UP000038010">
    <property type="component" value="Unassembled WGS sequence"/>
</dbReference>
<evidence type="ECO:0000259" key="2">
    <source>
        <dbReference type="Pfam" id="PF24355"/>
    </source>
</evidence>
<comment type="caution">
    <text evidence="3">The sequence shown here is derived from an EMBL/GenBank/DDBJ whole genome shotgun (WGS) entry which is preliminary data.</text>
</comment>
<dbReference type="InterPro" id="IPR055936">
    <property type="entry name" value="DUF7514"/>
</dbReference>
<dbReference type="RefSeq" id="XP_018004428.1">
    <property type="nucleotide sequence ID" value="XM_018149082.1"/>
</dbReference>
<dbReference type="AlphaFoldDB" id="A0A0N1P3Q6"/>
<dbReference type="GeneID" id="28740962"/>
<feature type="compositionally biased region" description="Polar residues" evidence="1">
    <location>
        <begin position="440"/>
        <end position="449"/>
    </location>
</feature>
<dbReference type="PANTHER" id="PTHR39611:SF2">
    <property type="entry name" value="HYDROXYPROLINE-RICH GLYCOPROTEIN DZ-HRGP"/>
    <property type="match status" value="1"/>
</dbReference>
<name>A0A0N1P3Q6_9EURO</name>
<protein>
    <recommendedName>
        <fullName evidence="2">DUF7514 domain-containing protein</fullName>
    </recommendedName>
</protein>
<evidence type="ECO:0000256" key="1">
    <source>
        <dbReference type="SAM" id="MobiDB-lite"/>
    </source>
</evidence>
<gene>
    <name evidence="3" type="ORF">AB675_8621</name>
</gene>
<dbReference type="PANTHER" id="PTHR39611">
    <property type="entry name" value="HYDROXYPROLINE-RICH GLYCOPROTEIN DZ-HRGP-RELATED"/>
    <property type="match status" value="1"/>
</dbReference>
<feature type="domain" description="DUF7514" evidence="2">
    <location>
        <begin position="14"/>
        <end position="169"/>
    </location>
</feature>
<dbReference type="VEuPathDB" id="FungiDB:AB675_8621"/>
<feature type="region of interest" description="Disordered" evidence="1">
    <location>
        <begin position="370"/>
        <end position="486"/>
    </location>
</feature>
<feature type="compositionally biased region" description="Basic and acidic residues" evidence="1">
    <location>
        <begin position="419"/>
        <end position="436"/>
    </location>
</feature>
<evidence type="ECO:0000313" key="3">
    <source>
        <dbReference type="EMBL" id="KPI44465.1"/>
    </source>
</evidence>
<organism evidence="3 4">
    <name type="scientific">Cyphellophora attinorum</name>
    <dbReference type="NCBI Taxonomy" id="1664694"/>
    <lineage>
        <taxon>Eukaryota</taxon>
        <taxon>Fungi</taxon>
        <taxon>Dikarya</taxon>
        <taxon>Ascomycota</taxon>
        <taxon>Pezizomycotina</taxon>
        <taxon>Eurotiomycetes</taxon>
        <taxon>Chaetothyriomycetidae</taxon>
        <taxon>Chaetothyriales</taxon>
        <taxon>Cyphellophoraceae</taxon>
        <taxon>Cyphellophora</taxon>
    </lineage>
</organism>
<reference evidence="3 4" key="1">
    <citation type="submission" date="2015-06" db="EMBL/GenBank/DDBJ databases">
        <title>Draft genome of the ant-associated black yeast Phialophora attae CBS 131958.</title>
        <authorList>
            <person name="Moreno L.F."/>
            <person name="Stielow B.J."/>
            <person name="de Hoog S."/>
            <person name="Vicente V.A."/>
            <person name="Weiss V.A."/>
            <person name="de Vries M."/>
            <person name="Cruz L.M."/>
            <person name="Souza E.M."/>
        </authorList>
    </citation>
    <scope>NUCLEOTIDE SEQUENCE [LARGE SCALE GENOMIC DNA]</scope>
    <source>
        <strain evidence="3 4">CBS 131958</strain>
    </source>
</reference>
<keyword evidence="4" id="KW-1185">Reference proteome</keyword>
<sequence>METNGHTPGFRWEYLIRPDKTATPQLEELCLGLAKCIIDNEPGVGAELTPQRLAAFYRRVGGNYDGLFLKSGDHGLSFTYRTFGCYHNLQPSHNPFEMPSIPCLTLNGFARWQTLQLLLSPDESVKFLQKSVELYRIPRKDGGCFPGPIPRSCFPQEADEEMEKWYTTVSGTLNQDNYMRRLKASPYQSPHTDDRIDGYFHNGHAPGLLLPGAAAAYPTLCRPCLSQHPVTGLRIGIVRTGKVEKHEVTQTNGLSNTPVKGRTPPPRLTKARGNHHNVIFGHPHSSGLLHIDIEYPMVDPRTLGTLRPAMPVLIRRTATTNHDRRGEMNRLTSKELVMASIEAAPPRPPVPVPLRPEYYHRKPTLSQVPYGSALPVYPAPPQRPQNGQNGVRFRDHIFDNTNRPPPITTTAPTPPARYPDPRSTHHDPRSPMHHPDPSMQVANRDSSSGSDRRHPSDFDRAQRKAGFPSRVHTVSGVGGRQYPEPPARMCTRLRLVPEAARRR</sequence>
<proteinExistence type="predicted"/>
<evidence type="ECO:0000313" key="4">
    <source>
        <dbReference type="Proteomes" id="UP000038010"/>
    </source>
</evidence>
<dbReference type="Pfam" id="PF24355">
    <property type="entry name" value="DUF7514"/>
    <property type="match status" value="1"/>
</dbReference>
<feature type="compositionally biased region" description="Basic and acidic residues" evidence="1">
    <location>
        <begin position="450"/>
        <end position="462"/>
    </location>
</feature>
<dbReference type="OrthoDB" id="5420895at2759"/>
<feature type="compositionally biased region" description="Pro residues" evidence="1">
    <location>
        <begin position="403"/>
        <end position="418"/>
    </location>
</feature>
<dbReference type="EMBL" id="LFJN01000003">
    <property type="protein sequence ID" value="KPI44465.1"/>
    <property type="molecule type" value="Genomic_DNA"/>
</dbReference>